<dbReference type="EMBL" id="BMVP01000007">
    <property type="protein sequence ID" value="GHB66215.1"/>
    <property type="molecule type" value="Genomic_DNA"/>
</dbReference>
<keyword evidence="3" id="KW-1185">Reference proteome</keyword>
<keyword evidence="1" id="KW-0812">Transmembrane</keyword>
<sequence length="664" mass="70623">MPVTYVMAGACAADARLVVWAVAGVDLVVEVVVDAMVPAAFRVLHLLWVGCALVLCAMTVRAPHLLDGRVLRLRTGPFRGLCLPLSEVVGARAEHGLAVGHGLRRGGSVRARRVRFCADRPAAAARLIRQAAGRAAVREPDRGPGRSVRTRCGAPCWSGVPGSRYGQAESLMLAEKYGSYGWGAARMVAVPAEQAVGAEPATGAGRIPRVAGFAPRVVAGSAKETGRALRARVPRSAHARFEAPAGRPDAVRAVEESNVGRVAELTPIRVGRMAANPFAFLRGAAGLMAHDLSGGPVTGVGAQICGDAHAANFGLYGDARGRLVIDLNDFDETVFGPWEWDVKRLATSLVLAGRVAGADEDTCRAAALDAVGAYRRTMRLLAKLPALDAWNAIADEELVSHTDARDLLGTLERVSEKARNNTSARFAAKSTQAGPDGFRRFVDALPVLRRVGDDEAAAVAASLGPYLHTLQGDRLPLLARYAIHDVAFRVVGTGSVGTRSYVVLLLDHRGEPLVLQVKEARPSVLLPHLPALGFHAPQEEHEGRRVVAGQQRMQVVSDILLGWTTVEGRPYQVRQFRNRKGSVDPAALAPEQIDDYGRMTGALLARAHAHSADPRVLAGYCGKNEELDEAMAAFAVAYADRSEADHAYLVAAVRSGRIAAEFGV</sequence>
<name>A0ABQ3EVJ2_9ACTN</name>
<proteinExistence type="predicted"/>
<reference evidence="3" key="1">
    <citation type="journal article" date="2019" name="Int. J. Syst. Evol. Microbiol.">
        <title>The Global Catalogue of Microorganisms (GCM) 10K type strain sequencing project: providing services to taxonomists for standard genome sequencing and annotation.</title>
        <authorList>
            <consortium name="The Broad Institute Genomics Platform"/>
            <consortium name="The Broad Institute Genome Sequencing Center for Infectious Disease"/>
            <person name="Wu L."/>
            <person name="Ma J."/>
        </authorList>
    </citation>
    <scope>NUCLEOTIDE SEQUENCE [LARGE SCALE GENOMIC DNA]</scope>
    <source>
        <strain evidence="3">JCM 4738</strain>
    </source>
</reference>
<dbReference type="PANTHER" id="PTHR39441:SF1">
    <property type="entry name" value="DUF2252 DOMAIN-CONTAINING PROTEIN"/>
    <property type="match status" value="1"/>
</dbReference>
<evidence type="ECO:0000313" key="3">
    <source>
        <dbReference type="Proteomes" id="UP000642673"/>
    </source>
</evidence>
<keyword evidence="1" id="KW-1133">Transmembrane helix</keyword>
<evidence type="ECO:0000256" key="1">
    <source>
        <dbReference type="SAM" id="Phobius"/>
    </source>
</evidence>
<dbReference type="Proteomes" id="UP000642673">
    <property type="component" value="Unassembled WGS sequence"/>
</dbReference>
<accession>A0ABQ3EVJ2</accession>
<evidence type="ECO:0000313" key="2">
    <source>
        <dbReference type="EMBL" id="GHB66215.1"/>
    </source>
</evidence>
<comment type="caution">
    <text evidence="2">The sequence shown here is derived from an EMBL/GenBank/DDBJ whole genome shotgun (WGS) entry which is preliminary data.</text>
</comment>
<keyword evidence="1" id="KW-0472">Membrane</keyword>
<protein>
    <recommendedName>
        <fullName evidence="4">DUF2252 domain-containing protein</fullName>
    </recommendedName>
</protein>
<evidence type="ECO:0008006" key="4">
    <source>
        <dbReference type="Google" id="ProtNLM"/>
    </source>
</evidence>
<organism evidence="2 3">
    <name type="scientific">Streptomyces cirratus</name>
    <dbReference type="NCBI Taxonomy" id="68187"/>
    <lineage>
        <taxon>Bacteria</taxon>
        <taxon>Bacillati</taxon>
        <taxon>Actinomycetota</taxon>
        <taxon>Actinomycetes</taxon>
        <taxon>Kitasatosporales</taxon>
        <taxon>Streptomycetaceae</taxon>
        <taxon>Streptomyces</taxon>
    </lineage>
</organism>
<dbReference type="Pfam" id="PF10009">
    <property type="entry name" value="DUF2252"/>
    <property type="match status" value="1"/>
</dbReference>
<dbReference type="PANTHER" id="PTHR39441">
    <property type="entry name" value="DUF2252 DOMAIN-CONTAINING PROTEIN"/>
    <property type="match status" value="1"/>
</dbReference>
<gene>
    <name evidence="2" type="ORF">GCM10010347_40380</name>
</gene>
<feature type="transmembrane region" description="Helical" evidence="1">
    <location>
        <begin position="39"/>
        <end position="60"/>
    </location>
</feature>
<dbReference type="InterPro" id="IPR018721">
    <property type="entry name" value="DUF2252"/>
</dbReference>